<dbReference type="Pfam" id="PF18483">
    <property type="entry name" value="Lectin_L-type_dom"/>
    <property type="match status" value="1"/>
</dbReference>
<protein>
    <submittedName>
        <fullName evidence="2">Extracellular protein</fullName>
    </submittedName>
</protein>
<dbReference type="EMBL" id="LUXM01000018">
    <property type="protein sequence ID" value="KZU96708.1"/>
    <property type="molecule type" value="Genomic_DNA"/>
</dbReference>
<feature type="signal peptide" evidence="1">
    <location>
        <begin position="1"/>
        <end position="27"/>
    </location>
</feature>
<keyword evidence="1" id="KW-0732">Signal</keyword>
<dbReference type="RefSeq" id="WP_044432389.1">
    <property type="nucleotide sequence ID" value="NZ_CP010528.1"/>
</dbReference>
<gene>
    <name evidence="2" type="ORF">Lp19_0684</name>
</gene>
<name>A0A165RZP3_LACPN</name>
<sequence length="716" mass="77434">MWKGPKQILVALTALMGLWAGTAQIQAADEATLATAPSGLNQLDKLFTLPAAFSSGISNSANIGNVTNASSPNTQAVQVINGKKQVGGFWSNDANRLDLNKDATFKMWVYLGTSTSTSKAGDGMAFVLQNDPNGTAASAQVSSSSIIGETLGVWGVDTDNKLKDGEEFAKTAIQNSWALEFDTYTNTSTSYSNAGKGDSFDDGIKKQHIATGYPGLASQYENQSVRSLDVTGIIWSTRYYFTQKHTNLVTNMSLGDSKWHHLVMDWHAATKTMTYTYNDINPDGSATGSGFTQSEVLDTSQFNSSDGLVRWGFMGATGSNSGNNMVVIESVPNLVDVQAAVKVMDKTKNREIKTGGQLKAQHKVQYDYQLTYQGSQIDWDNITAELNLPQHITFDSAKVTYADGSEQTLTAPTSSDTKVDYTLDKAVSASQPTATITLNGTAENVVVNEQTTATTATFKNKVFETTTEAPDYMITVDQPLYLKIRNSPYTVANGEDVIIRGIVAAEDSEQLTNGQVTLHPTLNGKEMPTVQMSDDDEQGYFYYKVKAEDLHVGDDNEIELWASDRYENVSPVDKAQIIVTAGELGFKTVAKSSTFKTITLDGSAQTTDREDDWQLVVRDSRGKGSSWQLQASATNFKTTGGQNLAGDVIFRDGEQTTTLNSAGTVIDSHTATSDNDDYDVLADWTNKSGILYQSNAGATPGSYTGDITWTLTDAPK</sequence>
<accession>A0A165RZP3</accession>
<proteinExistence type="predicted"/>
<evidence type="ECO:0000313" key="2">
    <source>
        <dbReference type="EMBL" id="KZU96708.1"/>
    </source>
</evidence>
<dbReference type="PATRIC" id="fig|1590.144.peg.2973"/>
<evidence type="ECO:0000313" key="3">
    <source>
        <dbReference type="Proteomes" id="UP000076882"/>
    </source>
</evidence>
<dbReference type="SUPFAM" id="SSF49899">
    <property type="entry name" value="Concanavalin A-like lectins/glucanases"/>
    <property type="match status" value="1"/>
</dbReference>
<dbReference type="KEGG" id="lpb:SH83_14295"/>
<dbReference type="InterPro" id="IPR013320">
    <property type="entry name" value="ConA-like_dom_sf"/>
</dbReference>
<organism evidence="2 3">
    <name type="scientific">Lactiplantibacillus plantarum</name>
    <name type="common">Lactobacillus plantarum</name>
    <dbReference type="NCBI Taxonomy" id="1590"/>
    <lineage>
        <taxon>Bacteria</taxon>
        <taxon>Bacillati</taxon>
        <taxon>Bacillota</taxon>
        <taxon>Bacilli</taxon>
        <taxon>Lactobacillales</taxon>
        <taxon>Lactobacillaceae</taxon>
        <taxon>Lactiplantibacillus</taxon>
    </lineage>
</organism>
<evidence type="ECO:0000256" key="1">
    <source>
        <dbReference type="SAM" id="SignalP"/>
    </source>
</evidence>
<dbReference type="Proteomes" id="UP000076882">
    <property type="component" value="Unassembled WGS sequence"/>
</dbReference>
<dbReference type="AlphaFoldDB" id="A0A165RZP3"/>
<reference evidence="2 3" key="1">
    <citation type="submission" date="2016-03" db="EMBL/GenBank/DDBJ databases">
        <title>Comparative genomics of 54 Lactobacillus plantarum strains reveals genomic uncoupling from niche constraints.</title>
        <authorList>
            <person name="Martino M.E."/>
        </authorList>
    </citation>
    <scope>NUCLEOTIDE SEQUENCE [LARGE SCALE GENOMIC DNA]</scope>
    <source>
        <strain evidence="2 3">19.1</strain>
    </source>
</reference>
<dbReference type="Gene3D" id="2.60.120.200">
    <property type="match status" value="1"/>
</dbReference>
<feature type="chain" id="PRO_5007866105" evidence="1">
    <location>
        <begin position="28"/>
        <end position="716"/>
    </location>
</feature>
<comment type="caution">
    <text evidence="2">The sequence shown here is derived from an EMBL/GenBank/DDBJ whole genome shotgun (WGS) entry which is preliminary data.</text>
</comment>